<feature type="transmembrane region" description="Helical" evidence="1">
    <location>
        <begin position="235"/>
        <end position="259"/>
    </location>
</feature>
<keyword evidence="3" id="KW-1185">Reference proteome</keyword>
<evidence type="ECO:0000256" key="1">
    <source>
        <dbReference type="SAM" id="Phobius"/>
    </source>
</evidence>
<feature type="transmembrane region" description="Helical" evidence="1">
    <location>
        <begin position="305"/>
        <end position="328"/>
    </location>
</feature>
<evidence type="ECO:0008006" key="4">
    <source>
        <dbReference type="Google" id="ProtNLM"/>
    </source>
</evidence>
<feature type="transmembrane region" description="Helical" evidence="1">
    <location>
        <begin position="171"/>
        <end position="192"/>
    </location>
</feature>
<feature type="transmembrane region" description="Helical" evidence="1">
    <location>
        <begin position="204"/>
        <end position="223"/>
    </location>
</feature>
<accession>A0AAN2BLQ5</accession>
<feature type="transmembrane region" description="Helical" evidence="1">
    <location>
        <begin position="18"/>
        <end position="38"/>
    </location>
</feature>
<dbReference type="PROSITE" id="PS51257">
    <property type="entry name" value="PROKAR_LIPOPROTEIN"/>
    <property type="match status" value="1"/>
</dbReference>
<evidence type="ECO:0000313" key="2">
    <source>
        <dbReference type="EMBL" id="BCD99286.1"/>
    </source>
</evidence>
<keyword evidence="1" id="KW-1133">Transmembrane helix</keyword>
<dbReference type="KEGG" id="marq:MARGE09_P3487"/>
<dbReference type="Proteomes" id="UP001320119">
    <property type="component" value="Chromosome"/>
</dbReference>
<feature type="transmembrane region" description="Helical" evidence="1">
    <location>
        <begin position="266"/>
        <end position="293"/>
    </location>
</feature>
<dbReference type="EMBL" id="AP023086">
    <property type="protein sequence ID" value="BCD99286.1"/>
    <property type="molecule type" value="Genomic_DNA"/>
</dbReference>
<protein>
    <recommendedName>
        <fullName evidence="4">Transmembrane protein</fullName>
    </recommendedName>
</protein>
<feature type="transmembrane region" description="Helical" evidence="1">
    <location>
        <begin position="133"/>
        <end position="151"/>
    </location>
</feature>
<organism evidence="2 3">
    <name type="scientific">Marinagarivorans cellulosilyticus</name>
    <dbReference type="NCBI Taxonomy" id="2721545"/>
    <lineage>
        <taxon>Bacteria</taxon>
        <taxon>Pseudomonadati</taxon>
        <taxon>Pseudomonadota</taxon>
        <taxon>Gammaproteobacteria</taxon>
        <taxon>Cellvibrionales</taxon>
        <taxon>Cellvibrionaceae</taxon>
        <taxon>Marinagarivorans</taxon>
    </lineage>
</organism>
<reference evidence="2 3" key="1">
    <citation type="journal article" date="2022" name="IScience">
        <title>An ultrasensitive nanofiber-based assay for enzymatic hydrolysis and deep-sea microbial degradation of cellulose.</title>
        <authorList>
            <person name="Tsudome M."/>
            <person name="Tachioka M."/>
            <person name="Miyazaki M."/>
            <person name="Uchimura K."/>
            <person name="Tsuda M."/>
            <person name="Takaki Y."/>
            <person name="Deguchi S."/>
        </authorList>
    </citation>
    <scope>NUCLEOTIDE SEQUENCE [LARGE SCALE GENOMIC DNA]</scope>
    <source>
        <strain evidence="2 3">GE09</strain>
    </source>
</reference>
<dbReference type="AlphaFoldDB" id="A0AAN2BLQ5"/>
<keyword evidence="1" id="KW-0472">Membrane</keyword>
<feature type="transmembrane region" description="Helical" evidence="1">
    <location>
        <begin position="93"/>
        <end position="121"/>
    </location>
</feature>
<feature type="transmembrane region" description="Helical" evidence="1">
    <location>
        <begin position="50"/>
        <end position="70"/>
    </location>
</feature>
<name>A0AAN2BLQ5_9GAMM</name>
<gene>
    <name evidence="2" type="ORF">MARGE09_P3487</name>
</gene>
<sequence length="503" mass="56680">MTTEALKISCVENTNNALQIKCVVAFVFVVCACLGLYFQYPFNALPNTTPFILAFFRIVFFGLVVCRLWFGRHAAALLWGHQSVSYLKPIGCLWLLVAIAGCLGIGGAYSHYLNAILFFIVFYRSKYYSIEDIYYQLASFVVIFLPTTQVWSLDSLLGWGGNVGAVFGADITLLALNVYAWLLALMLLSAATEKALTANWRKGLSFYYFVALPHLTLPYWRWLKNYKLLCQFSSWMTVIGQGTLFVGYFIPALLPLLWLKQCAFGFLLICIVDLSFIGQLFVAQFVLFFLITLGSLTDSASYVPASTPLLGVGMAALFIVFAAIRSFFLELKGYHQWMPKWCDQSVRILSGSCPVKVFSDAHLFGLYIYQVVDDSGKNVLPAFMDDGGPGPLQRWHPRYYQGAMYSVTDVCLAKRYWSEYSGSREDRLDDLLAAGFTLAADSQRLTLRVKAINPSEHYEKNTSAWLDAQWTNIYEGVRQNGKVSTQWLGLPPAVKKTARNFKR</sequence>
<keyword evidence="1" id="KW-0812">Transmembrane</keyword>
<evidence type="ECO:0000313" key="3">
    <source>
        <dbReference type="Proteomes" id="UP001320119"/>
    </source>
</evidence>
<proteinExistence type="predicted"/>